<dbReference type="KEGG" id="sdyn:Mal52_32370"/>
<sequence length="41" mass="4697">MEVPPPAASETDSVFLCFPLIKYKFAIDELSTVTIQFRVHR</sequence>
<dbReference type="EMBL" id="CP036276">
    <property type="protein sequence ID" value="QDU44751.1"/>
    <property type="molecule type" value="Genomic_DNA"/>
</dbReference>
<evidence type="ECO:0000313" key="2">
    <source>
        <dbReference type="Proteomes" id="UP000319383"/>
    </source>
</evidence>
<organism evidence="1 2">
    <name type="scientific">Symmachiella dynata</name>
    <dbReference type="NCBI Taxonomy" id="2527995"/>
    <lineage>
        <taxon>Bacteria</taxon>
        <taxon>Pseudomonadati</taxon>
        <taxon>Planctomycetota</taxon>
        <taxon>Planctomycetia</taxon>
        <taxon>Planctomycetales</taxon>
        <taxon>Planctomycetaceae</taxon>
        <taxon>Symmachiella</taxon>
    </lineage>
</organism>
<proteinExistence type="predicted"/>
<accession>A0A517ZQI6</accession>
<dbReference type="AlphaFoldDB" id="A0A517ZQI6"/>
<keyword evidence="2" id="KW-1185">Reference proteome</keyword>
<evidence type="ECO:0000313" key="1">
    <source>
        <dbReference type="EMBL" id="QDU44751.1"/>
    </source>
</evidence>
<reference evidence="1 2" key="1">
    <citation type="submission" date="2019-02" db="EMBL/GenBank/DDBJ databases">
        <title>Deep-cultivation of Planctomycetes and their phenomic and genomic characterization uncovers novel biology.</title>
        <authorList>
            <person name="Wiegand S."/>
            <person name="Jogler M."/>
            <person name="Boedeker C."/>
            <person name="Pinto D."/>
            <person name="Vollmers J."/>
            <person name="Rivas-Marin E."/>
            <person name="Kohn T."/>
            <person name="Peeters S.H."/>
            <person name="Heuer A."/>
            <person name="Rast P."/>
            <person name="Oberbeckmann S."/>
            <person name="Bunk B."/>
            <person name="Jeske O."/>
            <person name="Meyerdierks A."/>
            <person name="Storesund J.E."/>
            <person name="Kallscheuer N."/>
            <person name="Luecker S."/>
            <person name="Lage O.M."/>
            <person name="Pohl T."/>
            <person name="Merkel B.J."/>
            <person name="Hornburger P."/>
            <person name="Mueller R.-W."/>
            <person name="Bruemmer F."/>
            <person name="Labrenz M."/>
            <person name="Spormann A.M."/>
            <person name="Op den Camp H."/>
            <person name="Overmann J."/>
            <person name="Amann R."/>
            <person name="Jetten M.S.M."/>
            <person name="Mascher T."/>
            <person name="Medema M.H."/>
            <person name="Devos D.P."/>
            <person name="Kaster A.-K."/>
            <person name="Ovreas L."/>
            <person name="Rohde M."/>
            <person name="Galperin M.Y."/>
            <person name="Jogler C."/>
        </authorList>
    </citation>
    <scope>NUCLEOTIDE SEQUENCE [LARGE SCALE GENOMIC DNA]</scope>
    <source>
        <strain evidence="1 2">Mal52</strain>
    </source>
</reference>
<name>A0A517ZQI6_9PLAN</name>
<dbReference type="Proteomes" id="UP000319383">
    <property type="component" value="Chromosome"/>
</dbReference>
<protein>
    <submittedName>
        <fullName evidence="1">Uncharacterized protein</fullName>
    </submittedName>
</protein>
<gene>
    <name evidence="1" type="ORF">Mal52_32370</name>
</gene>